<accession>A0A1J7HJX5</accession>
<dbReference type="STRING" id="3871.A0A1J7HJX5"/>
<dbReference type="InterPro" id="IPR036638">
    <property type="entry name" value="HLH_DNA-bd_sf"/>
</dbReference>
<reference evidence="7 8" key="1">
    <citation type="journal article" date="2017" name="Plant Biotechnol. J.">
        <title>A comprehensive draft genome sequence for lupin (Lupinus angustifolius), an emerging health food: insights into plant-microbe interactions and legume evolution.</title>
        <authorList>
            <person name="Hane J.K."/>
            <person name="Ming Y."/>
            <person name="Kamphuis L.G."/>
            <person name="Nelson M.N."/>
            <person name="Garg G."/>
            <person name="Atkins C.A."/>
            <person name="Bayer P.E."/>
            <person name="Bravo A."/>
            <person name="Bringans S."/>
            <person name="Cannon S."/>
            <person name="Edwards D."/>
            <person name="Foley R."/>
            <person name="Gao L.L."/>
            <person name="Harrison M.J."/>
            <person name="Huang W."/>
            <person name="Hurgobin B."/>
            <person name="Li S."/>
            <person name="Liu C.W."/>
            <person name="McGrath A."/>
            <person name="Morahan G."/>
            <person name="Murray J."/>
            <person name="Weller J."/>
            <person name="Jian J."/>
            <person name="Singh K.B."/>
        </authorList>
    </citation>
    <scope>NUCLEOTIDE SEQUENCE [LARGE SCALE GENOMIC DNA]</scope>
    <source>
        <strain evidence="8">cv. Tanjil</strain>
        <tissue evidence="7">Whole plant</tissue>
    </source>
</reference>
<name>A0A1J7HJX5_LUPAN</name>
<evidence type="ECO:0000256" key="4">
    <source>
        <dbReference type="ARBA" id="ARBA00023163"/>
    </source>
</evidence>
<dbReference type="Gene3D" id="4.10.280.10">
    <property type="entry name" value="Helix-loop-helix DNA-binding domain"/>
    <property type="match status" value="1"/>
</dbReference>
<dbReference type="Pfam" id="PF22754">
    <property type="entry name" value="bHLH-TF_ACT-like_plant"/>
    <property type="match status" value="1"/>
</dbReference>
<dbReference type="PANTHER" id="PTHR46266">
    <property type="entry name" value="TRANSCRIPTION FACTOR TT8"/>
    <property type="match status" value="1"/>
</dbReference>
<evidence type="ECO:0000256" key="5">
    <source>
        <dbReference type="ARBA" id="ARBA00023242"/>
    </source>
</evidence>
<keyword evidence="8" id="KW-1185">Reference proteome</keyword>
<dbReference type="PROSITE" id="PS50888">
    <property type="entry name" value="BHLH"/>
    <property type="match status" value="1"/>
</dbReference>
<evidence type="ECO:0000256" key="1">
    <source>
        <dbReference type="ARBA" id="ARBA00004123"/>
    </source>
</evidence>
<keyword evidence="5" id="KW-0539">Nucleus</keyword>
<dbReference type="Proteomes" id="UP000188354">
    <property type="component" value="Chromosome LG11"/>
</dbReference>
<evidence type="ECO:0000313" key="7">
    <source>
        <dbReference type="EMBL" id="OIW02045.1"/>
    </source>
</evidence>
<feature type="domain" description="BHLH" evidence="6">
    <location>
        <begin position="392"/>
        <end position="442"/>
    </location>
</feature>
<protein>
    <recommendedName>
        <fullName evidence="6">BHLH domain-containing protein</fullName>
    </recommendedName>
</protein>
<keyword evidence="4" id="KW-0804">Transcription</keyword>
<dbReference type="GO" id="GO:0005634">
    <property type="term" value="C:nucleus"/>
    <property type="evidence" value="ECO:0007669"/>
    <property type="project" value="UniProtKB-SubCell"/>
</dbReference>
<dbReference type="Pfam" id="PF14215">
    <property type="entry name" value="bHLH-MYC_N"/>
    <property type="match status" value="1"/>
</dbReference>
<keyword evidence="2" id="KW-0805">Transcription regulation</keyword>
<dbReference type="InterPro" id="IPR025610">
    <property type="entry name" value="MYC/MYB_N"/>
</dbReference>
<dbReference type="Pfam" id="PF00010">
    <property type="entry name" value="HLH"/>
    <property type="match status" value="1"/>
</dbReference>
<evidence type="ECO:0000313" key="8">
    <source>
        <dbReference type="Proteomes" id="UP000188354"/>
    </source>
</evidence>
<dbReference type="SUPFAM" id="SSF47459">
    <property type="entry name" value="HLH, helix-loop-helix DNA-binding domain"/>
    <property type="match status" value="1"/>
</dbReference>
<dbReference type="AlphaFoldDB" id="A0A1J7HJX5"/>
<dbReference type="GO" id="GO:0080090">
    <property type="term" value="P:regulation of primary metabolic process"/>
    <property type="evidence" value="ECO:0007669"/>
    <property type="project" value="UniProtKB-ARBA"/>
</dbReference>
<dbReference type="GO" id="GO:0046983">
    <property type="term" value="F:protein dimerization activity"/>
    <property type="evidence" value="ECO:0007669"/>
    <property type="project" value="InterPro"/>
</dbReference>
<keyword evidence="3" id="KW-0010">Activator</keyword>
<proteinExistence type="predicted"/>
<evidence type="ECO:0000256" key="2">
    <source>
        <dbReference type="ARBA" id="ARBA00023015"/>
    </source>
</evidence>
<dbReference type="InterPro" id="IPR054502">
    <property type="entry name" value="bHLH-TF_ACT-like_plant"/>
</dbReference>
<comment type="subcellular location">
    <subcellularLocation>
        <location evidence="1">Nucleus</location>
    </subcellularLocation>
</comment>
<organism evidence="7 8">
    <name type="scientific">Lupinus angustifolius</name>
    <name type="common">Narrow-leaved blue lupine</name>
    <dbReference type="NCBI Taxonomy" id="3871"/>
    <lineage>
        <taxon>Eukaryota</taxon>
        <taxon>Viridiplantae</taxon>
        <taxon>Streptophyta</taxon>
        <taxon>Embryophyta</taxon>
        <taxon>Tracheophyta</taxon>
        <taxon>Spermatophyta</taxon>
        <taxon>Magnoliopsida</taxon>
        <taxon>eudicotyledons</taxon>
        <taxon>Gunneridae</taxon>
        <taxon>Pentapetalae</taxon>
        <taxon>rosids</taxon>
        <taxon>fabids</taxon>
        <taxon>Fabales</taxon>
        <taxon>Fabaceae</taxon>
        <taxon>Papilionoideae</taxon>
        <taxon>50 kb inversion clade</taxon>
        <taxon>genistoids sensu lato</taxon>
        <taxon>core genistoids</taxon>
        <taxon>Genisteae</taxon>
        <taxon>Lupinus</taxon>
    </lineage>
</organism>
<dbReference type="PANTHER" id="PTHR46266:SF1">
    <property type="entry name" value="TRANSCRIPTION FACTOR MYC1"/>
    <property type="match status" value="1"/>
</dbReference>
<dbReference type="SMART" id="SM00353">
    <property type="entry name" value="HLH"/>
    <property type="match status" value="1"/>
</dbReference>
<dbReference type="Gramene" id="OIW02045">
    <property type="protein sequence ID" value="OIW02045"/>
    <property type="gene ID" value="TanjilG_21094"/>
</dbReference>
<gene>
    <name evidence="7" type="ORF">TanjilG_21094</name>
</gene>
<dbReference type="InterPro" id="IPR011598">
    <property type="entry name" value="bHLH_dom"/>
</dbReference>
<evidence type="ECO:0000256" key="3">
    <source>
        <dbReference type="ARBA" id="ARBA00023159"/>
    </source>
</evidence>
<dbReference type="OMA" id="RDETHFR"/>
<evidence type="ECO:0000259" key="6">
    <source>
        <dbReference type="PROSITE" id="PS50888"/>
    </source>
</evidence>
<sequence>MNKRNIRYLQLTLFDVNNVINRILEWRDGYYNGDIKTRKIVQTMNEINADQIGMQRSEQLKELYKFLVIVEADPQTKRPSASLSPEDLSDSEWYYLVCMSYVFNPNQSLPGKALETGETIWLCNAQHADNNVFSRSLLAKTVVCFPYVGGVIEIGTTELLQEDPNLIQHVKACFLEISKPICSDKCSSDLNKPEIDDKYPTCTNGGNMILDIVTLENSCSFAEETKFDEDIVKELQEDINEDSIMDSPDGFSNGCENHFLLEESMAEGIYDGPSQVHLIDYDLSNDSLDSLSSCDSMPKASENQGIVSKNVSQIHLRELESNASDEDLYYTRTLCAVLGNSSHLTQPSISNCKSSFVKWKKGVISERKRPKLEQSMLKKTLFLSPFMHGSFSSLNSQKENVFSSKSRENTNFQVLKSVVPSSTSKVDKISILGETIKYLKQLEARVKELESYMDIVDSAAKTKRKCQDVLEQISDNYGSRMIYKGMKPLMKNMNACDIHETDTEIERVINEEAKPMNVKVDIKDEEVLIEMKCIYREYLLHDIIDALNNLYLDAHTVESSTVDGVLTFALKAKFRGAATAPPRMIKEALWKVSGNI</sequence>
<dbReference type="EMBL" id="CM007371">
    <property type="protein sequence ID" value="OIW02045.1"/>
    <property type="molecule type" value="Genomic_DNA"/>
</dbReference>